<keyword evidence="3" id="KW-0723">Serine/threonine-protein kinase</keyword>
<dbReference type="SMART" id="SM00220">
    <property type="entry name" value="S_TKc"/>
    <property type="match status" value="1"/>
</dbReference>
<proteinExistence type="predicted"/>
<dbReference type="SMR" id="A0A9I9CDQ8"/>
<reference evidence="17" key="1">
    <citation type="submission" date="2023-03" db="UniProtKB">
        <authorList>
            <consortium name="EnsemblPlants"/>
        </authorList>
    </citation>
    <scope>IDENTIFICATION</scope>
</reference>
<evidence type="ECO:0000256" key="11">
    <source>
        <dbReference type="ARBA" id="ARBA00023136"/>
    </source>
</evidence>
<keyword evidence="4" id="KW-0808">Transferase</keyword>
<sequence length="510" mass="57663">MDKLGQGRFSTVYKGKLQDGQDVAVKLLKESRENGQDFMNEVVSVTKTSHVNIATLLGFCYERSKRALVYEYMSKGSLDNIIIGVGRGLEYLHCRCNTRIVHFDIKPDNILLDNNFCPKISDFGLAKQCRAKESHVSMTGMKGTVGFMAPEVIFRNLGKVSHKSDVYSYGMLVLEMLGERKYPNEGMGQSSEEYFPDWIYNKLIQHEIGEGSVDVLQIPPKPNLFGPPATDLLQGVAASSSSNSEDCGESYNCGELVNIRYPFWGNRKERVCGQQEFKLNCKNNQTTTVYINSLEYNVLRINQSNNRMRIARSDLFENSCPENEIQVATMNGHRFVYSSNNQNISVWYNCTTDNEIQIPDTYKFWCGGKWEKLRRPNYAFEPSAKSWSLERGECGMNIEVMVTREGLKEGIKERKSLVEKAVKWGFDVEYENWYKDACNECNENGGKCGGNNTYPYYCICTNGIASSYDCKAPLLPLLPPPAPNIISTSHSPSSLSFILIINRSTFSSFS</sequence>
<evidence type="ECO:0000256" key="2">
    <source>
        <dbReference type="ARBA" id="ARBA00012513"/>
    </source>
</evidence>
<protein>
    <recommendedName>
        <fullName evidence="2">non-specific serine/threonine protein kinase</fullName>
        <ecNumber evidence="2">2.7.11.1</ecNumber>
    </recommendedName>
</protein>
<evidence type="ECO:0000256" key="10">
    <source>
        <dbReference type="ARBA" id="ARBA00022989"/>
    </source>
</evidence>
<accession>A0A9I9CDQ8</accession>
<keyword evidence="5" id="KW-0812">Transmembrane</keyword>
<dbReference type="InterPro" id="IPR025287">
    <property type="entry name" value="WAK_GUB"/>
</dbReference>
<evidence type="ECO:0000256" key="1">
    <source>
        <dbReference type="ARBA" id="ARBA00004479"/>
    </source>
</evidence>
<dbReference type="Pfam" id="PF14380">
    <property type="entry name" value="WAK_assoc"/>
    <property type="match status" value="1"/>
</dbReference>
<dbReference type="Pfam" id="PF13947">
    <property type="entry name" value="GUB_WAK_bind"/>
    <property type="match status" value="1"/>
</dbReference>
<dbReference type="GO" id="GO:0030247">
    <property type="term" value="F:polysaccharide binding"/>
    <property type="evidence" value="ECO:0007669"/>
    <property type="project" value="InterPro"/>
</dbReference>
<comment type="catalytic activity">
    <reaction evidence="14">
        <text>L-seryl-[protein] + ATP = O-phospho-L-seryl-[protein] + ADP + H(+)</text>
        <dbReference type="Rhea" id="RHEA:17989"/>
        <dbReference type="Rhea" id="RHEA-COMP:9863"/>
        <dbReference type="Rhea" id="RHEA-COMP:11604"/>
        <dbReference type="ChEBI" id="CHEBI:15378"/>
        <dbReference type="ChEBI" id="CHEBI:29999"/>
        <dbReference type="ChEBI" id="CHEBI:30616"/>
        <dbReference type="ChEBI" id="CHEBI:83421"/>
        <dbReference type="ChEBI" id="CHEBI:456216"/>
        <dbReference type="EC" id="2.7.11.1"/>
    </reaction>
</comment>
<feature type="binding site" evidence="15">
    <location>
        <position position="26"/>
    </location>
    <ligand>
        <name>ATP</name>
        <dbReference type="ChEBI" id="CHEBI:30616"/>
    </ligand>
</feature>
<dbReference type="EC" id="2.7.11.1" evidence="2"/>
<dbReference type="PROSITE" id="PS50011">
    <property type="entry name" value="PROTEIN_KINASE_DOM"/>
    <property type="match status" value="1"/>
</dbReference>
<dbReference type="PROSITE" id="PS00108">
    <property type="entry name" value="PROTEIN_KINASE_ST"/>
    <property type="match status" value="1"/>
</dbReference>
<dbReference type="GO" id="GO:0005524">
    <property type="term" value="F:ATP binding"/>
    <property type="evidence" value="ECO:0007669"/>
    <property type="project" value="UniProtKB-UniRule"/>
</dbReference>
<evidence type="ECO:0000256" key="9">
    <source>
        <dbReference type="ARBA" id="ARBA00022840"/>
    </source>
</evidence>
<dbReference type="EnsemblPlants" id="MELO3C002101.2.1">
    <property type="protein sequence ID" value="MELO3C002101.2.1"/>
    <property type="gene ID" value="MELO3C002101.2"/>
</dbReference>
<dbReference type="InterPro" id="IPR008271">
    <property type="entry name" value="Ser/Thr_kinase_AS"/>
</dbReference>
<dbReference type="InterPro" id="IPR045874">
    <property type="entry name" value="LRK10/LRL21-25-like"/>
</dbReference>
<dbReference type="PROSITE" id="PS00107">
    <property type="entry name" value="PROTEIN_KINASE_ATP"/>
    <property type="match status" value="1"/>
</dbReference>
<keyword evidence="12" id="KW-0325">Glycoprotein</keyword>
<keyword evidence="8" id="KW-0418">Kinase</keyword>
<comment type="subcellular location">
    <subcellularLocation>
        <location evidence="1">Membrane</location>
        <topology evidence="1">Single-pass type I membrane protein</topology>
    </subcellularLocation>
</comment>
<evidence type="ECO:0000256" key="5">
    <source>
        <dbReference type="ARBA" id="ARBA00022692"/>
    </source>
</evidence>
<dbReference type="GO" id="GO:0016020">
    <property type="term" value="C:membrane"/>
    <property type="evidence" value="ECO:0007669"/>
    <property type="project" value="UniProtKB-SubCell"/>
</dbReference>
<dbReference type="Pfam" id="PF00069">
    <property type="entry name" value="Pkinase"/>
    <property type="match status" value="1"/>
</dbReference>
<keyword evidence="11" id="KW-0472">Membrane</keyword>
<dbReference type="InterPro" id="IPR000719">
    <property type="entry name" value="Prot_kinase_dom"/>
</dbReference>
<name>A0A9I9CDQ8_CUCME</name>
<dbReference type="Gramene" id="MELO3C002101.2.1">
    <property type="protein sequence ID" value="MELO3C002101.2.1"/>
    <property type="gene ID" value="MELO3C002101.2"/>
</dbReference>
<evidence type="ECO:0000256" key="6">
    <source>
        <dbReference type="ARBA" id="ARBA00022729"/>
    </source>
</evidence>
<dbReference type="Gene3D" id="3.30.200.20">
    <property type="entry name" value="Phosphorylase Kinase, domain 1"/>
    <property type="match status" value="1"/>
</dbReference>
<evidence type="ECO:0000256" key="13">
    <source>
        <dbReference type="ARBA" id="ARBA00047899"/>
    </source>
</evidence>
<evidence type="ECO:0000313" key="17">
    <source>
        <dbReference type="EnsemblPlants" id="MELO3C002101.2.1"/>
    </source>
</evidence>
<dbReference type="InterPro" id="IPR032872">
    <property type="entry name" value="WAK_assoc_C"/>
</dbReference>
<evidence type="ECO:0000256" key="3">
    <source>
        <dbReference type="ARBA" id="ARBA00022527"/>
    </source>
</evidence>
<evidence type="ECO:0000256" key="15">
    <source>
        <dbReference type="PROSITE-ProRule" id="PRU10141"/>
    </source>
</evidence>
<evidence type="ECO:0000259" key="16">
    <source>
        <dbReference type="PROSITE" id="PS50011"/>
    </source>
</evidence>
<feature type="domain" description="Protein kinase" evidence="16">
    <location>
        <begin position="1"/>
        <end position="264"/>
    </location>
</feature>
<dbReference type="AlphaFoldDB" id="A0A9I9CDQ8"/>
<dbReference type="InterPro" id="IPR017441">
    <property type="entry name" value="Protein_kinase_ATP_BS"/>
</dbReference>
<comment type="catalytic activity">
    <reaction evidence="13">
        <text>L-threonyl-[protein] + ATP = O-phospho-L-threonyl-[protein] + ADP + H(+)</text>
        <dbReference type="Rhea" id="RHEA:46608"/>
        <dbReference type="Rhea" id="RHEA-COMP:11060"/>
        <dbReference type="Rhea" id="RHEA-COMP:11605"/>
        <dbReference type="ChEBI" id="CHEBI:15378"/>
        <dbReference type="ChEBI" id="CHEBI:30013"/>
        <dbReference type="ChEBI" id="CHEBI:30616"/>
        <dbReference type="ChEBI" id="CHEBI:61977"/>
        <dbReference type="ChEBI" id="CHEBI:456216"/>
        <dbReference type="EC" id="2.7.11.1"/>
    </reaction>
</comment>
<dbReference type="PANTHER" id="PTHR27009">
    <property type="entry name" value="RUST RESISTANCE KINASE LR10-RELATED"/>
    <property type="match status" value="1"/>
</dbReference>
<evidence type="ECO:0000256" key="12">
    <source>
        <dbReference type="ARBA" id="ARBA00023180"/>
    </source>
</evidence>
<keyword evidence="9 15" id="KW-0067">ATP-binding</keyword>
<dbReference type="SUPFAM" id="SSF56112">
    <property type="entry name" value="Protein kinase-like (PK-like)"/>
    <property type="match status" value="1"/>
</dbReference>
<evidence type="ECO:0000256" key="4">
    <source>
        <dbReference type="ARBA" id="ARBA00022679"/>
    </source>
</evidence>
<organism evidence="17">
    <name type="scientific">Cucumis melo</name>
    <name type="common">Muskmelon</name>
    <dbReference type="NCBI Taxonomy" id="3656"/>
    <lineage>
        <taxon>Eukaryota</taxon>
        <taxon>Viridiplantae</taxon>
        <taxon>Streptophyta</taxon>
        <taxon>Embryophyta</taxon>
        <taxon>Tracheophyta</taxon>
        <taxon>Spermatophyta</taxon>
        <taxon>Magnoliopsida</taxon>
        <taxon>eudicotyledons</taxon>
        <taxon>Gunneridae</taxon>
        <taxon>Pentapetalae</taxon>
        <taxon>rosids</taxon>
        <taxon>fabids</taxon>
        <taxon>Cucurbitales</taxon>
        <taxon>Cucurbitaceae</taxon>
        <taxon>Benincaseae</taxon>
        <taxon>Cucumis</taxon>
    </lineage>
</organism>
<dbReference type="GO" id="GO:0004674">
    <property type="term" value="F:protein serine/threonine kinase activity"/>
    <property type="evidence" value="ECO:0007669"/>
    <property type="project" value="UniProtKB-KW"/>
</dbReference>
<evidence type="ECO:0000256" key="14">
    <source>
        <dbReference type="ARBA" id="ARBA00048679"/>
    </source>
</evidence>
<dbReference type="InterPro" id="IPR011009">
    <property type="entry name" value="Kinase-like_dom_sf"/>
</dbReference>
<keyword evidence="6" id="KW-0732">Signal</keyword>
<keyword evidence="7 15" id="KW-0547">Nucleotide-binding</keyword>
<dbReference type="Gene3D" id="1.10.510.10">
    <property type="entry name" value="Transferase(Phosphotransferase) domain 1"/>
    <property type="match status" value="1"/>
</dbReference>
<keyword evidence="10" id="KW-1133">Transmembrane helix</keyword>
<evidence type="ECO:0000256" key="7">
    <source>
        <dbReference type="ARBA" id="ARBA00022741"/>
    </source>
</evidence>
<evidence type="ECO:0000256" key="8">
    <source>
        <dbReference type="ARBA" id="ARBA00022777"/>
    </source>
</evidence>